<comment type="caution">
    <text evidence="2">The sequence shown here is derived from an EMBL/GenBank/DDBJ whole genome shotgun (WGS) entry which is preliminary data.</text>
</comment>
<sequence length="86" mass="9960">MGHEGQKQSWYSLLPEEEKEVIRKRRIDAYAQKKEKTRSGMNIEKDKTFSGAQKHVYEQGIEVAKNDPGKSKLSYENLSDERSNSI</sequence>
<dbReference type="EMBL" id="VAHF01000005">
    <property type="protein sequence ID" value="TXG60906.1"/>
    <property type="molecule type" value="Genomic_DNA"/>
</dbReference>
<protein>
    <submittedName>
        <fullName evidence="2">Uncharacterized protein</fullName>
    </submittedName>
</protein>
<dbReference type="AlphaFoldDB" id="A0A5C7HX41"/>
<accession>A0A5C7HX41</accession>
<gene>
    <name evidence="2" type="ORF">EZV62_012269</name>
</gene>
<feature type="region of interest" description="Disordered" evidence="1">
    <location>
        <begin position="63"/>
        <end position="86"/>
    </location>
</feature>
<dbReference type="Proteomes" id="UP000323000">
    <property type="component" value="Chromosome 5"/>
</dbReference>
<evidence type="ECO:0000313" key="2">
    <source>
        <dbReference type="EMBL" id="TXG60906.1"/>
    </source>
</evidence>
<reference evidence="3" key="1">
    <citation type="journal article" date="2019" name="Gigascience">
        <title>De novo genome assembly of the endangered Acer yangbiense, a plant species with extremely small populations endemic to Yunnan Province, China.</title>
        <authorList>
            <person name="Yang J."/>
            <person name="Wariss H.M."/>
            <person name="Tao L."/>
            <person name="Zhang R."/>
            <person name="Yun Q."/>
            <person name="Hollingsworth P."/>
            <person name="Dao Z."/>
            <person name="Luo G."/>
            <person name="Guo H."/>
            <person name="Ma Y."/>
            <person name="Sun W."/>
        </authorList>
    </citation>
    <scope>NUCLEOTIDE SEQUENCE [LARGE SCALE GENOMIC DNA]</scope>
    <source>
        <strain evidence="3">cv. Malutang</strain>
    </source>
</reference>
<name>A0A5C7HX41_9ROSI</name>
<evidence type="ECO:0000256" key="1">
    <source>
        <dbReference type="SAM" id="MobiDB-lite"/>
    </source>
</evidence>
<evidence type="ECO:0000313" key="3">
    <source>
        <dbReference type="Proteomes" id="UP000323000"/>
    </source>
</evidence>
<keyword evidence="3" id="KW-1185">Reference proteome</keyword>
<proteinExistence type="predicted"/>
<organism evidence="2 3">
    <name type="scientific">Acer yangbiense</name>
    <dbReference type="NCBI Taxonomy" id="1000413"/>
    <lineage>
        <taxon>Eukaryota</taxon>
        <taxon>Viridiplantae</taxon>
        <taxon>Streptophyta</taxon>
        <taxon>Embryophyta</taxon>
        <taxon>Tracheophyta</taxon>
        <taxon>Spermatophyta</taxon>
        <taxon>Magnoliopsida</taxon>
        <taxon>eudicotyledons</taxon>
        <taxon>Gunneridae</taxon>
        <taxon>Pentapetalae</taxon>
        <taxon>rosids</taxon>
        <taxon>malvids</taxon>
        <taxon>Sapindales</taxon>
        <taxon>Sapindaceae</taxon>
        <taxon>Hippocastanoideae</taxon>
        <taxon>Acereae</taxon>
        <taxon>Acer</taxon>
    </lineage>
</organism>